<comment type="cofactor">
    <cofactor evidence="1">
        <name>pyridoxal 5'-phosphate</name>
        <dbReference type="ChEBI" id="CHEBI:597326"/>
    </cofactor>
</comment>
<organism evidence="6 7">
    <name type="scientific">Halocynthiibacter styelae</name>
    <dbReference type="NCBI Taxonomy" id="2761955"/>
    <lineage>
        <taxon>Bacteria</taxon>
        <taxon>Pseudomonadati</taxon>
        <taxon>Pseudomonadota</taxon>
        <taxon>Alphaproteobacteria</taxon>
        <taxon>Rhodobacterales</taxon>
        <taxon>Paracoccaceae</taxon>
        <taxon>Halocynthiibacter</taxon>
    </lineage>
</organism>
<dbReference type="InterPro" id="IPR015421">
    <property type="entry name" value="PyrdxlP-dep_Trfase_major"/>
</dbReference>
<protein>
    <submittedName>
        <fullName evidence="6">Low specificity L-threonine aldolase</fullName>
    </submittedName>
</protein>
<dbReference type="Proteomes" id="UP000640583">
    <property type="component" value="Unassembled WGS sequence"/>
</dbReference>
<dbReference type="GO" id="GO:0006520">
    <property type="term" value="P:amino acid metabolic process"/>
    <property type="evidence" value="ECO:0007669"/>
    <property type="project" value="InterPro"/>
</dbReference>
<dbReference type="GO" id="GO:0016829">
    <property type="term" value="F:lyase activity"/>
    <property type="evidence" value="ECO:0007669"/>
    <property type="project" value="InterPro"/>
</dbReference>
<comment type="similarity">
    <text evidence="2">Belongs to the threonine aldolase family.</text>
</comment>
<comment type="caution">
    <text evidence="6">The sequence shown here is derived from an EMBL/GenBank/DDBJ whole genome shotgun (WGS) entry which is preliminary data.</text>
</comment>
<dbReference type="EMBL" id="JADCKQ010000008">
    <property type="protein sequence ID" value="MBI1494232.1"/>
    <property type="molecule type" value="Genomic_DNA"/>
</dbReference>
<evidence type="ECO:0000256" key="1">
    <source>
        <dbReference type="ARBA" id="ARBA00001933"/>
    </source>
</evidence>
<keyword evidence="4" id="KW-0663">Pyridoxal phosphate</keyword>
<dbReference type="Pfam" id="PF01212">
    <property type="entry name" value="Beta_elim_lyase"/>
    <property type="match status" value="1"/>
</dbReference>
<keyword evidence="7" id="KW-1185">Reference proteome</keyword>
<dbReference type="PANTHER" id="PTHR48097:SF5">
    <property type="entry name" value="LOW SPECIFICITY L-THREONINE ALDOLASE"/>
    <property type="match status" value="1"/>
</dbReference>
<dbReference type="SUPFAM" id="SSF53383">
    <property type="entry name" value="PLP-dependent transferases"/>
    <property type="match status" value="1"/>
</dbReference>
<dbReference type="PANTHER" id="PTHR48097">
    <property type="entry name" value="L-THREONINE ALDOLASE-RELATED"/>
    <property type="match status" value="1"/>
</dbReference>
<evidence type="ECO:0000313" key="7">
    <source>
        <dbReference type="Proteomes" id="UP000640583"/>
    </source>
</evidence>
<accession>A0A8J7IEX3</accession>
<evidence type="ECO:0000256" key="4">
    <source>
        <dbReference type="ARBA" id="ARBA00022898"/>
    </source>
</evidence>
<evidence type="ECO:0000259" key="5">
    <source>
        <dbReference type="Pfam" id="PF01212"/>
    </source>
</evidence>
<evidence type="ECO:0000256" key="3">
    <source>
        <dbReference type="ARBA" id="ARBA00011881"/>
    </source>
</evidence>
<dbReference type="AlphaFoldDB" id="A0A8J7IEX3"/>
<dbReference type="InterPro" id="IPR015422">
    <property type="entry name" value="PyrdxlP-dep_Trfase_small"/>
</dbReference>
<gene>
    <name evidence="6" type="ORF">H1D41_11345</name>
</gene>
<dbReference type="InterPro" id="IPR015424">
    <property type="entry name" value="PyrdxlP-dep_Trfase"/>
</dbReference>
<reference evidence="6" key="1">
    <citation type="submission" date="2020-10" db="EMBL/GenBank/DDBJ databases">
        <title>Paenihalocynthiibacter styelae gen. nov., sp. nov., isolated from stalked sea squirt Styela clava.</title>
        <authorList>
            <person name="Kim Y.-O."/>
            <person name="Yoon J.-H."/>
        </authorList>
    </citation>
    <scope>NUCLEOTIDE SEQUENCE</scope>
    <source>
        <strain evidence="6">MYP1-1</strain>
    </source>
</reference>
<dbReference type="Gene3D" id="3.90.1150.10">
    <property type="entry name" value="Aspartate Aminotransferase, domain 1"/>
    <property type="match status" value="1"/>
</dbReference>
<dbReference type="Gene3D" id="3.40.640.10">
    <property type="entry name" value="Type I PLP-dependent aspartate aminotransferase-like (Major domain)"/>
    <property type="match status" value="1"/>
</dbReference>
<comment type="subunit">
    <text evidence="3">Homotetramer.</text>
</comment>
<proteinExistence type="inferred from homology"/>
<sequence length="349" mass="38586">MYFASDNAGPVHPNVMAALEAANDHYAMPYGADRINQEVVKRIRQMFDAPEAAVYLVATGTAANSLALATLSNPWETVFCSPMAHIHEDECNAPEFYMGGGKLTLVPAMNAKMTPDALRASIAKEESRGVHGPQRGPVSITQVTERGTVYSISEIRALTAVAKEYDLPVHLDGARFTNAMVSLGCSPADMTWRAGVDAVSFGGTKNGLMGVEAVIFFDPKHAWEFELRRKRGAHLFSKHRYLSAQMMAYLANDLWVELANSANTNARRLAMGLRQSEHVRFEFETEANIVFASFPRSAHKRLQDAGALYYVWNDDLEGEDPDEMLMARMVCDWSISDARIDRFVGLVKG</sequence>
<feature type="domain" description="Aromatic amino acid beta-eliminating lyase/threonine aldolase" evidence="5">
    <location>
        <begin position="3"/>
        <end position="291"/>
    </location>
</feature>
<evidence type="ECO:0000256" key="2">
    <source>
        <dbReference type="ARBA" id="ARBA00006966"/>
    </source>
</evidence>
<evidence type="ECO:0000313" key="6">
    <source>
        <dbReference type="EMBL" id="MBI1494232.1"/>
    </source>
</evidence>
<dbReference type="InterPro" id="IPR001597">
    <property type="entry name" value="ArAA_b-elim_lyase/Thr_aldolase"/>
</dbReference>
<name>A0A8J7IEX3_9RHOB</name>
<dbReference type="RefSeq" id="WP_228849014.1">
    <property type="nucleotide sequence ID" value="NZ_JADCKQ010000008.1"/>
</dbReference>